<feature type="transmembrane region" description="Helical" evidence="14">
    <location>
        <begin position="462"/>
        <end position="482"/>
    </location>
</feature>
<comment type="caution">
    <text evidence="15">The sequence shown here is derived from an EMBL/GenBank/DDBJ whole genome shotgun (WGS) entry which is preliminary data.</text>
</comment>
<dbReference type="InterPro" id="IPR036259">
    <property type="entry name" value="MFS_trans_sf"/>
</dbReference>
<evidence type="ECO:0000256" key="11">
    <source>
        <dbReference type="ARBA" id="ARBA00044504"/>
    </source>
</evidence>
<feature type="transmembrane region" description="Helical" evidence="14">
    <location>
        <begin position="594"/>
        <end position="612"/>
    </location>
</feature>
<feature type="transmembrane region" description="Helical" evidence="14">
    <location>
        <begin position="619"/>
        <end position="639"/>
    </location>
</feature>
<evidence type="ECO:0000256" key="3">
    <source>
        <dbReference type="ARBA" id="ARBA00008825"/>
    </source>
</evidence>
<evidence type="ECO:0000256" key="1">
    <source>
        <dbReference type="ARBA" id="ARBA00004141"/>
    </source>
</evidence>
<evidence type="ECO:0000256" key="10">
    <source>
        <dbReference type="ARBA" id="ARBA00023212"/>
    </source>
</evidence>
<organism evidence="15 16">
    <name type="scientific">Striga asiatica</name>
    <name type="common">Asiatic witchweed</name>
    <name type="synonym">Buchnera asiatica</name>
    <dbReference type="NCBI Taxonomy" id="4170"/>
    <lineage>
        <taxon>Eukaryota</taxon>
        <taxon>Viridiplantae</taxon>
        <taxon>Streptophyta</taxon>
        <taxon>Embryophyta</taxon>
        <taxon>Tracheophyta</taxon>
        <taxon>Spermatophyta</taxon>
        <taxon>Magnoliopsida</taxon>
        <taxon>eudicotyledons</taxon>
        <taxon>Gunneridae</taxon>
        <taxon>Pentapetalae</taxon>
        <taxon>asterids</taxon>
        <taxon>lamiids</taxon>
        <taxon>Lamiales</taxon>
        <taxon>Orobanchaceae</taxon>
        <taxon>Buchnereae</taxon>
        <taxon>Striga</taxon>
    </lineage>
</organism>
<accession>A0A5A7R432</accession>
<feature type="compositionally biased region" description="Polar residues" evidence="13">
    <location>
        <begin position="792"/>
        <end position="807"/>
    </location>
</feature>
<keyword evidence="8 12" id="KW-0175">Coiled coil</keyword>
<evidence type="ECO:0000256" key="5">
    <source>
        <dbReference type="ARBA" id="ARBA00022692"/>
    </source>
</evidence>
<dbReference type="GO" id="GO:0005874">
    <property type="term" value="C:microtubule"/>
    <property type="evidence" value="ECO:0007669"/>
    <property type="project" value="UniProtKB-KW"/>
</dbReference>
<dbReference type="OrthoDB" id="903853at2759"/>
<comment type="subcellular location">
    <subcellularLocation>
        <location evidence="2">Cytoplasm</location>
        <location evidence="2">Cytoskeleton</location>
    </subcellularLocation>
    <subcellularLocation>
        <location evidence="1">Membrane</location>
        <topology evidence="1">Multi-pass membrane protein</topology>
    </subcellularLocation>
</comment>
<dbReference type="GO" id="GO:0055062">
    <property type="term" value="P:phosphate ion homeostasis"/>
    <property type="evidence" value="ECO:0007669"/>
    <property type="project" value="TreeGrafter"/>
</dbReference>
<evidence type="ECO:0000256" key="13">
    <source>
        <dbReference type="SAM" id="MobiDB-lite"/>
    </source>
</evidence>
<evidence type="ECO:0000256" key="8">
    <source>
        <dbReference type="ARBA" id="ARBA00023054"/>
    </source>
</evidence>
<keyword evidence="5 14" id="KW-0812">Transmembrane</keyword>
<keyword evidence="6" id="KW-0493">Microtubule</keyword>
<name>A0A5A7R432_STRAF</name>
<dbReference type="EMBL" id="BKCP01010403">
    <property type="protein sequence ID" value="GER52543.1"/>
    <property type="molecule type" value="Genomic_DNA"/>
</dbReference>
<evidence type="ECO:0000256" key="14">
    <source>
        <dbReference type="SAM" id="Phobius"/>
    </source>
</evidence>
<feature type="transmembrane region" description="Helical" evidence="14">
    <location>
        <begin position="503"/>
        <end position="522"/>
    </location>
</feature>
<sequence>MVRSQMEAEAKRDPFSSITELCRPTASQEAKFSNCPFARESENIAAANSDEISSSPEPTPSQPAGIVMVSPPASATSTQQQAEDDAVFLTPPEHHLPSYFSADDQNLDGSPSDGARPLVRHGKARIDRSSDRGLDDGIVPNEARVPAEALGGETIPADETEAVSDETEAHRGAHDEPEVIVVDSMDSGGAGDLDDDSMVMIRAGEIVVVPKTGELPKEGLPKVKGNHGNRRSEDIVEALEDIRVNRSKELHETGHSVNGSELSEKIHTDGNLKTKGKSIEEIDKFRYVGARDVQGSRKRAASDVSGLGRKRHLPVTLEGKGKSVEDQSSGETMESKKGLLDFLNVLRVVVGDKDCGGKDVEFLETAKKRGLTFPRPRWWPDKGDDEIFCFANSQKNKVLDCIIIGNWFGKRKRGLIMGVWNAHTSIGNITGSLLAANDEAAQKTGECLVGNGERALGNRKSLFHLLSLFFAKLVAYTFLYWLPFYRSRTAIEGEYMSVKSAGNLSTLFDVRGIIGGILAGYISDKLRARAATAATFVYSAIPAMLLYRKYGSVSKTSNVVLMVIAGLFVNGPYALITTAVSADLGTHRSLKGDSRALATVTALGPLLTGFLSSKGWDEVFSMLIIGAFAAGLLLTHLIITEINEKFSKQSSGEQNDHPAGKLALVNIVCFPIIVTNHHLPHAPQEVLDSQNQTPMVDDLQNKNQELGKQIEICQKLTQTVRELVEAVLAGGAAANAVREYQRKVQEINGEMQQLRDKLAIADRAAKAEAQMKEKFQLRFKVLEERLKACPNGTNRAPSLGSSMSNGISRRHSQGGLENFSTPPSNVFLSRKARISGSSPRSISSPNHVKNLSSSFYSDSRLNNGEKVVPEREDNGNGCVLTDNKLKSDDEDCVSGMLYDMLQKEVISLRKACDLKDQSLKDKDDAIEVS</sequence>
<proteinExistence type="inferred from homology"/>
<keyword evidence="4" id="KW-0963">Cytoplasm</keyword>
<dbReference type="PANTHER" id="PTHR43184:SF12">
    <property type="entry name" value="SUGAR PHOSPHATE EXCHANGER 3"/>
    <property type="match status" value="1"/>
</dbReference>
<dbReference type="Proteomes" id="UP000325081">
    <property type="component" value="Unassembled WGS sequence"/>
</dbReference>
<evidence type="ECO:0000313" key="16">
    <source>
        <dbReference type="Proteomes" id="UP000325081"/>
    </source>
</evidence>
<gene>
    <name evidence="15" type="ORF">STAS_29993</name>
</gene>
<reference evidence="16" key="1">
    <citation type="journal article" date="2019" name="Curr. Biol.">
        <title>Genome Sequence of Striga asiatica Provides Insight into the Evolution of Plant Parasitism.</title>
        <authorList>
            <person name="Yoshida S."/>
            <person name="Kim S."/>
            <person name="Wafula E.K."/>
            <person name="Tanskanen J."/>
            <person name="Kim Y.M."/>
            <person name="Honaas L."/>
            <person name="Yang Z."/>
            <person name="Spallek T."/>
            <person name="Conn C.E."/>
            <person name="Ichihashi Y."/>
            <person name="Cheong K."/>
            <person name="Cui S."/>
            <person name="Der J.P."/>
            <person name="Gundlach H."/>
            <person name="Jiao Y."/>
            <person name="Hori C."/>
            <person name="Ishida J.K."/>
            <person name="Kasahara H."/>
            <person name="Kiba T."/>
            <person name="Kim M.S."/>
            <person name="Koo N."/>
            <person name="Laohavisit A."/>
            <person name="Lee Y.H."/>
            <person name="Lumba S."/>
            <person name="McCourt P."/>
            <person name="Mortimer J.C."/>
            <person name="Mutuku J.M."/>
            <person name="Nomura T."/>
            <person name="Sasaki-Sekimoto Y."/>
            <person name="Seto Y."/>
            <person name="Wang Y."/>
            <person name="Wakatake T."/>
            <person name="Sakakibara H."/>
            <person name="Demura T."/>
            <person name="Yamaguchi S."/>
            <person name="Yoneyama K."/>
            <person name="Manabe R.I."/>
            <person name="Nelson D.C."/>
            <person name="Schulman A.H."/>
            <person name="Timko M.P."/>
            <person name="dePamphilis C.W."/>
            <person name="Choi D."/>
            <person name="Shirasu K."/>
        </authorList>
    </citation>
    <scope>NUCLEOTIDE SEQUENCE [LARGE SCALE GENOMIC DNA]</scope>
    <source>
        <strain evidence="16">cv. UVA1</strain>
    </source>
</reference>
<feature type="compositionally biased region" description="Basic and acidic residues" evidence="13">
    <location>
        <begin position="262"/>
        <end position="271"/>
    </location>
</feature>
<evidence type="ECO:0000256" key="2">
    <source>
        <dbReference type="ARBA" id="ARBA00004245"/>
    </source>
</evidence>
<dbReference type="GO" id="GO:0008017">
    <property type="term" value="F:microtubule binding"/>
    <property type="evidence" value="ECO:0007669"/>
    <property type="project" value="InterPro"/>
</dbReference>
<dbReference type="Gene3D" id="1.20.1250.20">
    <property type="entry name" value="MFS general substrate transporter like domains"/>
    <property type="match status" value="1"/>
</dbReference>
<dbReference type="Pfam" id="PF07058">
    <property type="entry name" value="MAP70"/>
    <property type="match status" value="2"/>
</dbReference>
<keyword evidence="7 14" id="KW-1133">Transmembrane helix</keyword>
<feature type="region of interest" description="Disordered" evidence="13">
    <location>
        <begin position="42"/>
        <end position="153"/>
    </location>
</feature>
<dbReference type="PANTHER" id="PTHR43184">
    <property type="entry name" value="MAJOR FACILITATOR SUPERFAMILY TRANSPORTER 16, ISOFORM B"/>
    <property type="match status" value="1"/>
</dbReference>
<evidence type="ECO:0000256" key="4">
    <source>
        <dbReference type="ARBA" id="ARBA00022490"/>
    </source>
</evidence>
<evidence type="ECO:0000256" key="6">
    <source>
        <dbReference type="ARBA" id="ARBA00022701"/>
    </source>
</evidence>
<dbReference type="SUPFAM" id="SSF103473">
    <property type="entry name" value="MFS general substrate transporter"/>
    <property type="match status" value="1"/>
</dbReference>
<feature type="region of interest" description="Disordered" evidence="13">
    <location>
        <begin position="792"/>
        <end position="822"/>
    </location>
</feature>
<evidence type="ECO:0000313" key="15">
    <source>
        <dbReference type="EMBL" id="GER52543.1"/>
    </source>
</evidence>
<feature type="region of interest" description="Disordered" evidence="13">
    <location>
        <begin position="1"/>
        <end position="20"/>
    </location>
</feature>
<feature type="region of interest" description="Disordered" evidence="13">
    <location>
        <begin position="251"/>
        <end position="271"/>
    </location>
</feature>
<comment type="similarity">
    <text evidence="11">Belongs to the major facilitator superfamily. Phosphate:H(+) symporter (TC 2.A.1.9) family.</text>
</comment>
<protein>
    <submittedName>
        <fullName evidence="15">Microtubule-associated protein 70-3</fullName>
    </submittedName>
</protein>
<evidence type="ECO:0000256" key="9">
    <source>
        <dbReference type="ARBA" id="ARBA00023136"/>
    </source>
</evidence>
<feature type="compositionally biased region" description="Basic and acidic residues" evidence="13">
    <location>
        <begin position="124"/>
        <end position="135"/>
    </location>
</feature>
<keyword evidence="9 14" id="KW-0472">Membrane</keyword>
<evidence type="ECO:0000256" key="12">
    <source>
        <dbReference type="SAM" id="Coils"/>
    </source>
</evidence>
<feature type="transmembrane region" description="Helical" evidence="14">
    <location>
        <begin position="559"/>
        <end position="582"/>
    </location>
</feature>
<dbReference type="GO" id="GO:0007010">
    <property type="term" value="P:cytoskeleton organization"/>
    <property type="evidence" value="ECO:0007669"/>
    <property type="project" value="InterPro"/>
</dbReference>
<dbReference type="AlphaFoldDB" id="A0A5A7R432"/>
<feature type="coiled-coil region" evidence="12">
    <location>
        <begin position="696"/>
        <end position="764"/>
    </location>
</feature>
<evidence type="ECO:0000256" key="7">
    <source>
        <dbReference type="ARBA" id="ARBA00022989"/>
    </source>
</evidence>
<dbReference type="InterPro" id="IPR009768">
    <property type="entry name" value="MAP70"/>
</dbReference>
<dbReference type="GO" id="GO:0016020">
    <property type="term" value="C:membrane"/>
    <property type="evidence" value="ECO:0007669"/>
    <property type="project" value="UniProtKB-SubCell"/>
</dbReference>
<keyword evidence="10" id="KW-0206">Cytoskeleton</keyword>
<comment type="similarity">
    <text evidence="3">Belongs to the MAP70 family.</text>
</comment>
<feature type="transmembrane region" description="Helical" evidence="14">
    <location>
        <begin position="528"/>
        <end position="547"/>
    </location>
</feature>
<feature type="compositionally biased region" description="Basic and acidic residues" evidence="13">
    <location>
        <begin position="1"/>
        <end position="14"/>
    </location>
</feature>
<keyword evidence="16" id="KW-1185">Reference proteome</keyword>